<comment type="similarity">
    <text evidence="2">Belongs to the glycosyl hydrolase 88 family.</text>
</comment>
<dbReference type="GO" id="GO:0052757">
    <property type="term" value="F:chondroitin hydrolase activity"/>
    <property type="evidence" value="ECO:0007669"/>
    <property type="project" value="TreeGrafter"/>
</dbReference>
<organism evidence="3">
    <name type="scientific">Bacteroides intestinalis</name>
    <dbReference type="NCBI Taxonomy" id="329854"/>
    <lineage>
        <taxon>Bacteria</taxon>
        <taxon>Pseudomonadati</taxon>
        <taxon>Bacteroidota</taxon>
        <taxon>Bacteroidia</taxon>
        <taxon>Bacteroidales</taxon>
        <taxon>Bacteroidaceae</taxon>
        <taxon>Bacteroides</taxon>
    </lineage>
</organism>
<dbReference type="InterPro" id="IPR052369">
    <property type="entry name" value="UG_Glycosaminoglycan_Hydrolase"/>
</dbReference>
<dbReference type="GO" id="GO:0000272">
    <property type="term" value="P:polysaccharide catabolic process"/>
    <property type="evidence" value="ECO:0007669"/>
    <property type="project" value="TreeGrafter"/>
</dbReference>
<dbReference type="InterPro" id="IPR008928">
    <property type="entry name" value="6-hairpin_glycosidase_sf"/>
</dbReference>
<name>A0A139LV88_9BACE</name>
<sequence length="424" mass="48674">MENFIFKSISTLVRITIMKFKTGLVSLLVVCGACSQATKETDVVKDSFDFAGQQLKYAFTQIDSAKASMPEEQLKRKPVSPRTIEDNGALRLVASRDWTSGFFPGELWYMYEYTQDDFWKKQAQAFTANIEDQKTNGGTHDMGFKMYCSFGNGYRLTNDANYKNILLESAATLITRYKPTIGCIRSWDHSRDKWQCPVIIDNMMNLELLYWAFKETGDSVYYNIANTHARTTIKNHFRDNYSSYHVVDYDTITGDVLHKHTHQGYNHESAWSRGQAWGLYGYTMCYRETKLPEFLSQAENIANYIFTNPTMPEDMVAYWDFDTPGIPNEPRDASAAAVMACAMYELSMYNPEKAALYKKWADTIVESLSKNYRAQLDGDRGFLLLHSTGAHNFERDVPLVYADYYFLEALLKKAKLEKEGTAIL</sequence>
<dbReference type="EMBL" id="LTDF01000025">
    <property type="protein sequence ID" value="KXT55358.1"/>
    <property type="molecule type" value="Genomic_DNA"/>
</dbReference>
<accession>A0A139LV88</accession>
<reference evidence="3 4" key="1">
    <citation type="submission" date="2016-02" db="EMBL/GenBank/DDBJ databases">
        <authorList>
            <person name="Wen L."/>
            <person name="He K."/>
            <person name="Yang H."/>
        </authorList>
    </citation>
    <scope>NUCLEOTIDE SEQUENCE [LARGE SCALE GENOMIC DNA]</scope>
    <source>
        <strain evidence="3 4">KLE1704</strain>
    </source>
</reference>
<dbReference type="Proteomes" id="UP000070319">
    <property type="component" value="Unassembled WGS sequence"/>
</dbReference>
<comment type="caution">
    <text evidence="3">The sequence shown here is derived from an EMBL/GenBank/DDBJ whole genome shotgun (WGS) entry which is preliminary data.</text>
</comment>
<evidence type="ECO:0000313" key="3">
    <source>
        <dbReference type="EMBL" id="KXT55358.1"/>
    </source>
</evidence>
<dbReference type="Gene3D" id="1.50.10.10">
    <property type="match status" value="1"/>
</dbReference>
<evidence type="ECO:0000256" key="1">
    <source>
        <dbReference type="ARBA" id="ARBA00022801"/>
    </source>
</evidence>
<dbReference type="PATRIC" id="fig|329854.7.peg.255"/>
<dbReference type="PANTHER" id="PTHR36845:SF1">
    <property type="entry name" value="HYDROLASE, PUTATIVE (AFU_ORTHOLOGUE AFUA_7G05090)-RELATED"/>
    <property type="match status" value="1"/>
</dbReference>
<proteinExistence type="inferred from homology"/>
<dbReference type="PANTHER" id="PTHR36845">
    <property type="entry name" value="HYDROLASE, PUTATIVE (AFU_ORTHOLOGUE AFUA_7G05090)-RELATED"/>
    <property type="match status" value="1"/>
</dbReference>
<gene>
    <name evidence="3" type="ORF">HMPREF2531_00245</name>
</gene>
<dbReference type="SUPFAM" id="SSF48208">
    <property type="entry name" value="Six-hairpin glycosidases"/>
    <property type="match status" value="1"/>
</dbReference>
<dbReference type="AlphaFoldDB" id="A0A139LV88"/>
<protein>
    <submittedName>
        <fullName evidence="3">Glycosyl hydrolase, family 88</fullName>
    </submittedName>
</protein>
<evidence type="ECO:0000256" key="2">
    <source>
        <dbReference type="ARBA" id="ARBA00038358"/>
    </source>
</evidence>
<dbReference type="InterPro" id="IPR012341">
    <property type="entry name" value="6hp_glycosidase-like_sf"/>
</dbReference>
<keyword evidence="1 3" id="KW-0378">Hydrolase</keyword>
<evidence type="ECO:0000313" key="4">
    <source>
        <dbReference type="Proteomes" id="UP000070319"/>
    </source>
</evidence>